<dbReference type="Pfam" id="PF00528">
    <property type="entry name" value="BPD_transp_1"/>
    <property type="match status" value="1"/>
</dbReference>
<dbReference type="SUPFAM" id="SSF161098">
    <property type="entry name" value="MetI-like"/>
    <property type="match status" value="1"/>
</dbReference>
<evidence type="ECO:0000256" key="2">
    <source>
        <dbReference type="ARBA" id="ARBA00022448"/>
    </source>
</evidence>
<feature type="transmembrane region" description="Helical" evidence="7">
    <location>
        <begin position="176"/>
        <end position="197"/>
    </location>
</feature>
<proteinExistence type="inferred from homology"/>
<dbReference type="EMBL" id="AP019695">
    <property type="protein sequence ID" value="BBK23712.1"/>
    <property type="molecule type" value="Genomic_DNA"/>
</dbReference>
<comment type="similarity">
    <text evidence="7">Belongs to the binding-protein-dependent transport system permease family.</text>
</comment>
<dbReference type="KEGG" id="aarg:Aargi30884_26150"/>
<accession>A0A6N4TNW1</accession>
<dbReference type="InterPro" id="IPR000515">
    <property type="entry name" value="MetI-like"/>
</dbReference>
<name>A0A6N4TNW1_9FIRM</name>
<feature type="domain" description="ABC transmembrane type-1" evidence="8">
    <location>
        <begin position="66"/>
        <end position="249"/>
    </location>
</feature>
<dbReference type="PANTHER" id="PTHR30043:SF1">
    <property type="entry name" value="ABC TRANSPORT SYSTEM PERMEASE PROTEIN P69"/>
    <property type="match status" value="1"/>
</dbReference>
<feature type="transmembrane region" description="Helical" evidence="7">
    <location>
        <begin position="64"/>
        <end position="91"/>
    </location>
</feature>
<evidence type="ECO:0000256" key="7">
    <source>
        <dbReference type="RuleBase" id="RU363032"/>
    </source>
</evidence>
<keyword evidence="3" id="KW-1003">Cell membrane</keyword>
<feature type="transmembrane region" description="Helical" evidence="7">
    <location>
        <begin position="228"/>
        <end position="245"/>
    </location>
</feature>
<dbReference type="InterPro" id="IPR035906">
    <property type="entry name" value="MetI-like_sf"/>
</dbReference>
<dbReference type="RefSeq" id="WP_118276861.1">
    <property type="nucleotide sequence ID" value="NZ_AP019695.1"/>
</dbReference>
<feature type="transmembrane region" description="Helical" evidence="7">
    <location>
        <begin position="204"/>
        <end position="222"/>
    </location>
</feature>
<evidence type="ECO:0000256" key="3">
    <source>
        <dbReference type="ARBA" id="ARBA00022475"/>
    </source>
</evidence>
<evidence type="ECO:0000256" key="1">
    <source>
        <dbReference type="ARBA" id="ARBA00004651"/>
    </source>
</evidence>
<keyword evidence="4 7" id="KW-0812">Transmembrane</keyword>
<reference evidence="10" key="1">
    <citation type="submission" date="2019-05" db="EMBL/GenBank/DDBJ databases">
        <title>Complete genome sequencing of Absiella argi strain JCM 30884.</title>
        <authorList>
            <person name="Sakamoto M."/>
            <person name="Murakami T."/>
            <person name="Mori H."/>
        </authorList>
    </citation>
    <scope>NUCLEOTIDE SEQUENCE [LARGE SCALE GENOMIC DNA]</scope>
    <source>
        <strain evidence="10">JCM 30884</strain>
    </source>
</reference>
<dbReference type="PANTHER" id="PTHR30043">
    <property type="entry name" value="PHOSPHONATES TRANSPORT SYSTEM PERMEASE PROTEIN"/>
    <property type="match status" value="1"/>
</dbReference>
<dbReference type="GO" id="GO:0055085">
    <property type="term" value="P:transmembrane transport"/>
    <property type="evidence" value="ECO:0007669"/>
    <property type="project" value="InterPro"/>
</dbReference>
<gene>
    <name evidence="9" type="primary">phnE2</name>
    <name evidence="9" type="ORF">Aargi30884_26150</name>
</gene>
<keyword evidence="5 7" id="KW-1133">Transmembrane helix</keyword>
<evidence type="ECO:0000259" key="8">
    <source>
        <dbReference type="PROSITE" id="PS50928"/>
    </source>
</evidence>
<dbReference type="AlphaFoldDB" id="A0A6N4TNW1"/>
<dbReference type="Gene3D" id="1.10.3720.10">
    <property type="entry name" value="MetI-like"/>
    <property type="match status" value="1"/>
</dbReference>
<dbReference type="CDD" id="cd06261">
    <property type="entry name" value="TM_PBP2"/>
    <property type="match status" value="1"/>
</dbReference>
<sequence length="257" mass="28961">MKYLKRKRIRYAIILIGTLLILEICTLRLGIEWSRIFTDFHRSVSRFMDIYLPMDFSELSSQLYQLWVTIIISIAGAFVGMIFAFFSALCISSSTSSNLVLKYVVRALASLSRNIPEAVWAIILIPCLWYGEFLGFLVMCIISYGFLTRAFADSIDETNRNAMEALQSTGASYWQIIFHAVLPETLPSLLSWSLYAAENNIRSATIVGMLAGGGIGYLIGIYKGFMKYQLLCTSILLVVIVVIATDQISTQIRKRIL</sequence>
<feature type="transmembrane region" description="Helical" evidence="7">
    <location>
        <begin position="118"/>
        <end position="147"/>
    </location>
</feature>
<protein>
    <submittedName>
        <fullName evidence="9">Phosphonate ABC transporter, permease protein PhnE</fullName>
    </submittedName>
</protein>
<dbReference type="PROSITE" id="PS50928">
    <property type="entry name" value="ABC_TM1"/>
    <property type="match status" value="1"/>
</dbReference>
<keyword evidence="6 7" id="KW-0472">Membrane</keyword>
<evidence type="ECO:0000256" key="4">
    <source>
        <dbReference type="ARBA" id="ARBA00022692"/>
    </source>
</evidence>
<organism evidence="9 10">
    <name type="scientific">Amedibacterium intestinale</name>
    <dbReference type="NCBI Taxonomy" id="2583452"/>
    <lineage>
        <taxon>Bacteria</taxon>
        <taxon>Bacillati</taxon>
        <taxon>Bacillota</taxon>
        <taxon>Erysipelotrichia</taxon>
        <taxon>Erysipelotrichales</taxon>
        <taxon>Erysipelotrichaceae</taxon>
        <taxon>Amedibacterium</taxon>
    </lineage>
</organism>
<evidence type="ECO:0000256" key="6">
    <source>
        <dbReference type="ARBA" id="ARBA00023136"/>
    </source>
</evidence>
<evidence type="ECO:0000256" key="5">
    <source>
        <dbReference type="ARBA" id="ARBA00022989"/>
    </source>
</evidence>
<feature type="transmembrane region" description="Helical" evidence="7">
    <location>
        <begin position="12"/>
        <end position="31"/>
    </location>
</feature>
<evidence type="ECO:0000313" key="10">
    <source>
        <dbReference type="Proteomes" id="UP000464754"/>
    </source>
</evidence>
<keyword evidence="2 7" id="KW-0813">Transport</keyword>
<dbReference type="Proteomes" id="UP000464754">
    <property type="component" value="Chromosome"/>
</dbReference>
<comment type="subcellular location">
    <subcellularLocation>
        <location evidence="1 7">Cell membrane</location>
        <topology evidence="1 7">Multi-pass membrane protein</topology>
    </subcellularLocation>
</comment>
<keyword evidence="10" id="KW-1185">Reference proteome</keyword>
<dbReference type="GO" id="GO:0005886">
    <property type="term" value="C:plasma membrane"/>
    <property type="evidence" value="ECO:0007669"/>
    <property type="project" value="UniProtKB-SubCell"/>
</dbReference>
<evidence type="ECO:0000313" key="9">
    <source>
        <dbReference type="EMBL" id="BBK23712.1"/>
    </source>
</evidence>